<feature type="compositionally biased region" description="Polar residues" evidence="4">
    <location>
        <begin position="765"/>
        <end position="774"/>
    </location>
</feature>
<dbReference type="CDD" id="cd13401">
    <property type="entry name" value="Slt70-like"/>
    <property type="match status" value="1"/>
</dbReference>
<accession>A0A916XFT0</accession>
<comment type="similarity">
    <text evidence="2">Belongs to the virb1 family.</text>
</comment>
<comment type="caution">
    <text evidence="7">The sequence shown here is derived from an EMBL/GenBank/DDBJ whole genome shotgun (WGS) entry which is preliminary data.</text>
</comment>
<evidence type="ECO:0000313" key="7">
    <source>
        <dbReference type="EMBL" id="GGC68947.1"/>
    </source>
</evidence>
<feature type="transmembrane region" description="Helical" evidence="5">
    <location>
        <begin position="26"/>
        <end position="47"/>
    </location>
</feature>
<dbReference type="GO" id="GO:0000270">
    <property type="term" value="P:peptidoglycan metabolic process"/>
    <property type="evidence" value="ECO:0007669"/>
    <property type="project" value="InterPro"/>
</dbReference>
<dbReference type="SUPFAM" id="SSF53955">
    <property type="entry name" value="Lysozyme-like"/>
    <property type="match status" value="1"/>
</dbReference>
<keyword evidence="5" id="KW-1133">Transmembrane helix</keyword>
<dbReference type="InterPro" id="IPR008258">
    <property type="entry name" value="Transglycosylase_SLT_dom_1"/>
</dbReference>
<dbReference type="InterPro" id="IPR023346">
    <property type="entry name" value="Lysozyme-like_dom_sf"/>
</dbReference>
<dbReference type="RefSeq" id="WP_244641989.1">
    <property type="nucleotide sequence ID" value="NZ_BMGG01000005.1"/>
</dbReference>
<organism evidence="7 8">
    <name type="scientific">Chelatococcus reniformis</name>
    <dbReference type="NCBI Taxonomy" id="1494448"/>
    <lineage>
        <taxon>Bacteria</taxon>
        <taxon>Pseudomonadati</taxon>
        <taxon>Pseudomonadota</taxon>
        <taxon>Alphaproteobacteria</taxon>
        <taxon>Hyphomicrobiales</taxon>
        <taxon>Chelatococcaceae</taxon>
        <taxon>Chelatococcus</taxon>
    </lineage>
</organism>
<name>A0A916XFT0_9HYPH</name>
<sequence length="774" mass="83736">MAERGKKVKGRKAKASRSGRARLPRWARVGGAVAVASVVLLAGVGIVDRTERKPWRTAIAPVTRTPLSKPPSEAAAPTRAKPTGTPAGSMHGLAAETQPLVPLPPAAEPLPADRPLDTPPPPAGVDIAVLKGAIDSYRRGDVPAGDAAKAALADRAARSLLEWVAIRTNGRGVGLDRLVAFLTAHADWPGASLIQRRAEEALYYEKRSTATVLAFFATRRPVSAQGRMALANTLRSQGREADASELIRAVWREDTLSQETEKALMASYPAVLSKAEHRNRMEYFLFKEQWQPALRAAGYAGEDYVKLAKARIAVVGRSGKVQAALDAVPAALRNDSSYSFSLAHVLRKADKFAEAAKIHASVSRDPAVLVDGDEWWAERRILARKLLDNGEAKAAYDVVAGHGAESDRHAIEAEFHAGWIALRFLNDPKLAAERFAAAVDKAETPVSVARIAYWEGRAAEALGDKAKARANYEKAAGYTTTYYGQIARVKIGLDDLPLRTIPRRGPDPADKLEPLRGLRLLYEAGAKDLATPLSTGLAQTLTDPEQLDAVAAIAAGFGDARAMVLIGKAAMQRGYPLDLAAFPLIGLPDYEVVGEPVEKPMVYAIARQESVFDPGVMSHAGARGLMQLMPATAKNTATRVGIPFDVARLTADPAYNAKIGARHLRELLEEWRGSYIMAFAAYNAGGGNVRKWIKAYGDPRLGQIDPVDWVELIPFSETRNYVQRVMENLQVYRHRLGVKTSTLISEDLQRGARGQEHTDSARQVKATTETASNP</sequence>
<feature type="domain" description="Transglycosylase SLT" evidence="6">
    <location>
        <begin position="597"/>
        <end position="697"/>
    </location>
</feature>
<evidence type="ECO:0000259" key="6">
    <source>
        <dbReference type="Pfam" id="PF01464"/>
    </source>
</evidence>
<feature type="region of interest" description="Disordered" evidence="4">
    <location>
        <begin position="747"/>
        <end position="774"/>
    </location>
</feature>
<dbReference type="GO" id="GO:0008933">
    <property type="term" value="F:peptidoglycan lytic transglycosylase activity"/>
    <property type="evidence" value="ECO:0007669"/>
    <property type="project" value="InterPro"/>
</dbReference>
<dbReference type="AlphaFoldDB" id="A0A916XFT0"/>
<dbReference type="GO" id="GO:0016020">
    <property type="term" value="C:membrane"/>
    <property type="evidence" value="ECO:0007669"/>
    <property type="project" value="InterPro"/>
</dbReference>
<feature type="compositionally biased region" description="Basic and acidic residues" evidence="4">
    <location>
        <begin position="747"/>
        <end position="762"/>
    </location>
</feature>
<dbReference type="PROSITE" id="PS00922">
    <property type="entry name" value="TRANSGLYCOSYLASE"/>
    <property type="match status" value="1"/>
</dbReference>
<keyword evidence="5" id="KW-0812">Transmembrane</keyword>
<keyword evidence="5" id="KW-0472">Membrane</keyword>
<dbReference type="PANTHER" id="PTHR37423:SF2">
    <property type="entry name" value="MEMBRANE-BOUND LYTIC MUREIN TRANSGLYCOSYLASE C"/>
    <property type="match status" value="1"/>
</dbReference>
<dbReference type="Gene3D" id="1.10.530.10">
    <property type="match status" value="1"/>
</dbReference>
<dbReference type="Gene3D" id="1.25.20.10">
    <property type="entry name" value="Bacterial muramidases"/>
    <property type="match status" value="1"/>
</dbReference>
<dbReference type="InterPro" id="IPR008939">
    <property type="entry name" value="Lytic_TGlycosylase_superhlx_U"/>
</dbReference>
<evidence type="ECO:0000256" key="5">
    <source>
        <dbReference type="SAM" id="Phobius"/>
    </source>
</evidence>
<dbReference type="GO" id="GO:0004553">
    <property type="term" value="F:hydrolase activity, hydrolyzing O-glycosyl compounds"/>
    <property type="evidence" value="ECO:0007669"/>
    <property type="project" value="InterPro"/>
</dbReference>
<dbReference type="InterPro" id="IPR000189">
    <property type="entry name" value="Transglyc_AS"/>
</dbReference>
<dbReference type="Pfam" id="PF01464">
    <property type="entry name" value="SLT"/>
    <property type="match status" value="1"/>
</dbReference>
<dbReference type="Proteomes" id="UP000637002">
    <property type="component" value="Unassembled WGS sequence"/>
</dbReference>
<dbReference type="PANTHER" id="PTHR37423">
    <property type="entry name" value="SOLUBLE LYTIC MUREIN TRANSGLYCOSYLASE-RELATED"/>
    <property type="match status" value="1"/>
</dbReference>
<feature type="region of interest" description="Disordered" evidence="4">
    <location>
        <begin position="57"/>
        <end position="122"/>
    </location>
</feature>
<protein>
    <submittedName>
        <fullName evidence="7">Lytic transglycosylase</fullName>
    </submittedName>
</protein>
<gene>
    <name evidence="7" type="ORF">GCM10010994_29370</name>
</gene>
<evidence type="ECO:0000256" key="2">
    <source>
        <dbReference type="ARBA" id="ARBA00009387"/>
    </source>
</evidence>
<keyword evidence="3" id="KW-0732">Signal</keyword>
<evidence type="ECO:0000256" key="1">
    <source>
        <dbReference type="ARBA" id="ARBA00007734"/>
    </source>
</evidence>
<reference evidence="7" key="2">
    <citation type="submission" date="2020-09" db="EMBL/GenBank/DDBJ databases">
        <authorList>
            <person name="Sun Q."/>
            <person name="Zhou Y."/>
        </authorList>
    </citation>
    <scope>NUCLEOTIDE SEQUENCE</scope>
    <source>
        <strain evidence="7">CGMCC 1.12919</strain>
    </source>
</reference>
<evidence type="ECO:0000256" key="4">
    <source>
        <dbReference type="SAM" id="MobiDB-lite"/>
    </source>
</evidence>
<feature type="region of interest" description="Disordered" evidence="4">
    <location>
        <begin position="1"/>
        <end position="21"/>
    </location>
</feature>
<comment type="similarity">
    <text evidence="1">Belongs to the transglycosylase Slt family.</text>
</comment>
<dbReference type="GO" id="GO:0042597">
    <property type="term" value="C:periplasmic space"/>
    <property type="evidence" value="ECO:0007669"/>
    <property type="project" value="InterPro"/>
</dbReference>
<keyword evidence="8" id="KW-1185">Reference proteome</keyword>
<evidence type="ECO:0000256" key="3">
    <source>
        <dbReference type="ARBA" id="ARBA00022729"/>
    </source>
</evidence>
<dbReference type="SUPFAM" id="SSF48435">
    <property type="entry name" value="Bacterial muramidases"/>
    <property type="match status" value="1"/>
</dbReference>
<reference evidence="7" key="1">
    <citation type="journal article" date="2014" name="Int. J. Syst. Evol. Microbiol.">
        <title>Complete genome sequence of Corynebacterium casei LMG S-19264T (=DSM 44701T), isolated from a smear-ripened cheese.</title>
        <authorList>
            <consortium name="US DOE Joint Genome Institute (JGI-PGF)"/>
            <person name="Walter F."/>
            <person name="Albersmeier A."/>
            <person name="Kalinowski J."/>
            <person name="Ruckert C."/>
        </authorList>
    </citation>
    <scope>NUCLEOTIDE SEQUENCE</scope>
    <source>
        <strain evidence="7">CGMCC 1.12919</strain>
    </source>
</reference>
<proteinExistence type="inferred from homology"/>
<evidence type="ECO:0000313" key="8">
    <source>
        <dbReference type="Proteomes" id="UP000637002"/>
    </source>
</evidence>
<dbReference type="EMBL" id="BMGG01000005">
    <property type="protein sequence ID" value="GGC68947.1"/>
    <property type="molecule type" value="Genomic_DNA"/>
</dbReference>